<name>A0A1M6YM25_PSETH</name>
<dbReference type="InterPro" id="IPR024072">
    <property type="entry name" value="DHFR-like_dom_sf"/>
</dbReference>
<organism evidence="2 3">
    <name type="scientific">Pseudonocardia thermophila</name>
    <dbReference type="NCBI Taxonomy" id="1848"/>
    <lineage>
        <taxon>Bacteria</taxon>
        <taxon>Bacillati</taxon>
        <taxon>Actinomycetota</taxon>
        <taxon>Actinomycetes</taxon>
        <taxon>Pseudonocardiales</taxon>
        <taxon>Pseudonocardiaceae</taxon>
        <taxon>Pseudonocardia</taxon>
    </lineage>
</organism>
<gene>
    <name evidence="2" type="ORF">SAMN05443637_12098</name>
</gene>
<dbReference type="PANTHER" id="PTHR38011">
    <property type="entry name" value="DIHYDROFOLATE REDUCTASE FAMILY PROTEIN (AFU_ORTHOLOGUE AFUA_8G06820)"/>
    <property type="match status" value="1"/>
</dbReference>
<dbReference type="EMBL" id="FRAP01000020">
    <property type="protein sequence ID" value="SHL19079.1"/>
    <property type="molecule type" value="Genomic_DNA"/>
</dbReference>
<accession>A0A1M6YM25</accession>
<dbReference type="STRING" id="1848.SAMN05443637_12098"/>
<feature type="domain" description="Bacterial bifunctional deaminase-reductase C-terminal" evidence="1">
    <location>
        <begin position="3"/>
        <end position="181"/>
    </location>
</feature>
<dbReference type="SUPFAM" id="SSF53597">
    <property type="entry name" value="Dihydrofolate reductase-like"/>
    <property type="match status" value="1"/>
</dbReference>
<dbReference type="RefSeq" id="WP_073459478.1">
    <property type="nucleotide sequence ID" value="NZ_FRAP01000020.1"/>
</dbReference>
<dbReference type="OrthoDB" id="7949219at2"/>
<dbReference type="GO" id="GO:0008703">
    <property type="term" value="F:5-amino-6-(5-phosphoribosylamino)uracil reductase activity"/>
    <property type="evidence" value="ECO:0007669"/>
    <property type="project" value="InterPro"/>
</dbReference>
<dbReference type="Pfam" id="PF01872">
    <property type="entry name" value="RibD_C"/>
    <property type="match status" value="1"/>
</dbReference>
<evidence type="ECO:0000313" key="3">
    <source>
        <dbReference type="Proteomes" id="UP000184363"/>
    </source>
</evidence>
<dbReference type="InterPro" id="IPR050765">
    <property type="entry name" value="Riboflavin_Biosynth_HTPR"/>
</dbReference>
<evidence type="ECO:0000259" key="1">
    <source>
        <dbReference type="Pfam" id="PF01872"/>
    </source>
</evidence>
<dbReference type="PANTHER" id="PTHR38011:SF11">
    <property type="entry name" value="2,5-DIAMINO-6-RIBOSYLAMINO-4(3H)-PYRIMIDINONE 5'-PHOSPHATE REDUCTASE"/>
    <property type="match status" value="1"/>
</dbReference>
<protein>
    <submittedName>
        <fullName evidence="2">Dihydrofolate reductase</fullName>
    </submittedName>
</protein>
<dbReference type="GO" id="GO:0009231">
    <property type="term" value="P:riboflavin biosynthetic process"/>
    <property type="evidence" value="ECO:0007669"/>
    <property type="project" value="InterPro"/>
</dbReference>
<reference evidence="2 3" key="1">
    <citation type="submission" date="2016-11" db="EMBL/GenBank/DDBJ databases">
        <authorList>
            <person name="Jaros S."/>
            <person name="Januszkiewicz K."/>
            <person name="Wedrychowicz H."/>
        </authorList>
    </citation>
    <scope>NUCLEOTIDE SEQUENCE [LARGE SCALE GENOMIC DNA]</scope>
    <source>
        <strain evidence="2 3">DSM 43832</strain>
    </source>
</reference>
<evidence type="ECO:0000313" key="2">
    <source>
        <dbReference type="EMBL" id="SHL19079.1"/>
    </source>
</evidence>
<sequence length="188" mass="20090">MRKLLFGMNVSLDGYVAAPGDDISWSTPSSDLFRWWLDQERATELTLYGRRLWETMSAYWPTGDEQPGATPDEIAFARHWRDTPKIVFSATLGGALGWNARAVSGDPVAEITQLKSGNGGPMSIGGATLAAAAVRAGLVDEFTLAVHPVVVGGGAPFFPALGARVPLELRETRTFPGGVVLLQYTIAG</sequence>
<dbReference type="Proteomes" id="UP000184363">
    <property type="component" value="Unassembled WGS sequence"/>
</dbReference>
<dbReference type="AlphaFoldDB" id="A0A1M6YM25"/>
<dbReference type="Gene3D" id="3.40.430.10">
    <property type="entry name" value="Dihydrofolate Reductase, subunit A"/>
    <property type="match status" value="1"/>
</dbReference>
<dbReference type="InterPro" id="IPR002734">
    <property type="entry name" value="RibDG_C"/>
</dbReference>
<proteinExistence type="predicted"/>
<keyword evidence="3" id="KW-1185">Reference proteome</keyword>